<dbReference type="eggNOG" id="KOG1721">
    <property type="taxonomic scope" value="Eukaryota"/>
</dbReference>
<feature type="binding site" evidence="11">
    <location>
        <position position="10"/>
    </location>
    <ligand>
        <name>Zn(2+)</name>
        <dbReference type="ChEBI" id="CHEBI:29105"/>
    </ligand>
</feature>
<dbReference type="GO" id="GO:0006355">
    <property type="term" value="P:regulation of DNA-templated transcription"/>
    <property type="evidence" value="ECO:0007669"/>
    <property type="project" value="UniProtKB-ARBA"/>
</dbReference>
<evidence type="ECO:0000259" key="13">
    <source>
        <dbReference type="PROSITE" id="PS50157"/>
    </source>
</evidence>
<evidence type="ECO:0000259" key="14">
    <source>
        <dbReference type="PROSITE" id="PS51915"/>
    </source>
</evidence>
<keyword evidence="9" id="KW-0539">Nucleus</keyword>
<dbReference type="InterPro" id="IPR013087">
    <property type="entry name" value="Znf_C2H2_type"/>
</dbReference>
<feature type="domain" description="C2H2-type" evidence="13">
    <location>
        <begin position="234"/>
        <end position="261"/>
    </location>
</feature>
<evidence type="ECO:0000256" key="4">
    <source>
        <dbReference type="ARBA" id="ARBA00022771"/>
    </source>
</evidence>
<dbReference type="GeneID" id="6502839"/>
<feature type="domain" description="C2H2-type" evidence="13">
    <location>
        <begin position="206"/>
        <end position="233"/>
    </location>
</feature>
<dbReference type="SMART" id="SM00868">
    <property type="entry name" value="zf-AD"/>
    <property type="match status" value="1"/>
</dbReference>
<keyword evidence="2 11" id="KW-0479">Metal-binding</keyword>
<feature type="compositionally biased region" description="Polar residues" evidence="12">
    <location>
        <begin position="139"/>
        <end position="158"/>
    </location>
</feature>
<dbReference type="KEGG" id="dan:6502839"/>
<keyword evidence="4 10" id="KW-0863">Zinc-finger</keyword>
<dbReference type="STRING" id="7217.B3MAG4"/>
<feature type="binding site" evidence="11">
    <location>
        <position position="65"/>
    </location>
    <ligand>
        <name>Zn(2+)</name>
        <dbReference type="ChEBI" id="CHEBI:29105"/>
    </ligand>
</feature>
<dbReference type="SMART" id="SM00355">
    <property type="entry name" value="ZnF_C2H2"/>
    <property type="match status" value="4"/>
</dbReference>
<dbReference type="FunFam" id="3.30.160.60:FF:002343">
    <property type="entry name" value="Zinc finger protein 33A"/>
    <property type="match status" value="1"/>
</dbReference>
<feature type="region of interest" description="Disordered" evidence="12">
    <location>
        <begin position="117"/>
        <end position="189"/>
    </location>
</feature>
<dbReference type="InterPro" id="IPR050331">
    <property type="entry name" value="Zinc_finger"/>
</dbReference>
<gene>
    <name evidence="15" type="primary">Dana\GF20119</name>
    <name evidence="15" type="synonym">dana_GLEANR_22524</name>
    <name evidence="15" type="ORF">GF20119</name>
</gene>
<dbReference type="EMBL" id="CH902618">
    <property type="protein sequence ID" value="EDV40215.1"/>
    <property type="molecule type" value="Genomic_DNA"/>
</dbReference>
<sequence length="304" mass="35390">MSFTQMCRVCRAESDCQVDIFAPSAKTALLPEHKPEPCLAQMLMLCSGCEVTRSDGMPQFVCLDCAAATRNAHRLRRQYQDSHMYFTEALRIQKDFDIAMKDFDDFNWKLEDKNEMIPKQEVEDPDPEDLDSPYAGSPEATSGFESSSVSNPEYSIRTSHSDDSRRSQTSALRKSKTPRDDQKQFAKKKQLTLTQKEVKEKRPQMYQCKSCPRSYEYKCSLEIHERTHNGDRPYKCHLCPKAFKQLGHLKRHNLTHTKELPFKCSLCNKKCRQKIELNKHMAFHTGIPYVPKRHSKCYKFKNEK</sequence>
<evidence type="ECO:0000313" key="16">
    <source>
        <dbReference type="Proteomes" id="UP000007801"/>
    </source>
</evidence>
<dbReference type="HOGENOM" id="CLU_002678_94_1_1"/>
<dbReference type="SMR" id="B3MAG4"/>
<feature type="binding site" evidence="11">
    <location>
        <position position="62"/>
    </location>
    <ligand>
        <name>Zn(2+)</name>
        <dbReference type="ChEBI" id="CHEBI:29105"/>
    </ligand>
</feature>
<dbReference type="GO" id="GO:0003677">
    <property type="term" value="F:DNA binding"/>
    <property type="evidence" value="ECO:0007669"/>
    <property type="project" value="UniProtKB-KW"/>
</dbReference>
<dbReference type="FunCoup" id="B3MAG4">
    <property type="interactions" value="76"/>
</dbReference>
<feature type="domain" description="C2H2-type" evidence="13">
    <location>
        <begin position="262"/>
        <end position="286"/>
    </location>
</feature>
<evidence type="ECO:0000256" key="7">
    <source>
        <dbReference type="ARBA" id="ARBA00023125"/>
    </source>
</evidence>
<dbReference type="Gene3D" id="3.40.1800.20">
    <property type="match status" value="1"/>
</dbReference>
<dbReference type="PhylomeDB" id="B3MAG4"/>
<dbReference type="SUPFAM" id="SSF57667">
    <property type="entry name" value="beta-beta-alpha zinc fingers"/>
    <property type="match status" value="2"/>
</dbReference>
<dbReference type="PANTHER" id="PTHR16515:SF49">
    <property type="entry name" value="GASTRULA ZINC FINGER PROTEIN XLCGF49.1-LIKE-RELATED"/>
    <property type="match status" value="1"/>
</dbReference>
<dbReference type="AlphaFoldDB" id="B3MAG4"/>
<protein>
    <recommendedName>
        <fullName evidence="17">Protein krueppel</fullName>
    </recommendedName>
</protein>
<dbReference type="Pfam" id="PF00096">
    <property type="entry name" value="zf-C2H2"/>
    <property type="match status" value="3"/>
</dbReference>
<evidence type="ECO:0000256" key="3">
    <source>
        <dbReference type="ARBA" id="ARBA00022737"/>
    </source>
</evidence>
<keyword evidence="6" id="KW-0805">Transcription regulation</keyword>
<dbReference type="Pfam" id="PF07776">
    <property type="entry name" value="zf-AD"/>
    <property type="match status" value="1"/>
</dbReference>
<evidence type="ECO:0008006" key="17">
    <source>
        <dbReference type="Google" id="ProtNLM"/>
    </source>
</evidence>
<dbReference type="InterPro" id="IPR012934">
    <property type="entry name" value="Znf_AD"/>
</dbReference>
<feature type="domain" description="ZAD" evidence="14">
    <location>
        <begin position="5"/>
        <end position="89"/>
    </location>
</feature>
<name>B3MAG4_DROAN</name>
<dbReference type="PROSITE" id="PS50157">
    <property type="entry name" value="ZINC_FINGER_C2H2_2"/>
    <property type="match status" value="3"/>
</dbReference>
<dbReference type="OMA" id="NPEYSIR"/>
<organism evidence="15 16">
    <name type="scientific">Drosophila ananassae</name>
    <name type="common">Fruit fly</name>
    <dbReference type="NCBI Taxonomy" id="7217"/>
    <lineage>
        <taxon>Eukaryota</taxon>
        <taxon>Metazoa</taxon>
        <taxon>Ecdysozoa</taxon>
        <taxon>Arthropoda</taxon>
        <taxon>Hexapoda</taxon>
        <taxon>Insecta</taxon>
        <taxon>Pterygota</taxon>
        <taxon>Neoptera</taxon>
        <taxon>Endopterygota</taxon>
        <taxon>Diptera</taxon>
        <taxon>Brachycera</taxon>
        <taxon>Muscomorpha</taxon>
        <taxon>Ephydroidea</taxon>
        <taxon>Drosophilidae</taxon>
        <taxon>Drosophila</taxon>
        <taxon>Sophophora</taxon>
    </lineage>
</organism>
<keyword evidence="8" id="KW-0804">Transcription</keyword>
<evidence type="ECO:0000256" key="8">
    <source>
        <dbReference type="ARBA" id="ARBA00023163"/>
    </source>
</evidence>
<evidence type="ECO:0000256" key="1">
    <source>
        <dbReference type="ARBA" id="ARBA00004123"/>
    </source>
</evidence>
<dbReference type="OrthoDB" id="6077919at2759"/>
<dbReference type="PANTHER" id="PTHR16515">
    <property type="entry name" value="PR DOMAIN ZINC FINGER PROTEIN"/>
    <property type="match status" value="1"/>
</dbReference>
<proteinExistence type="predicted"/>
<feature type="binding site" evidence="11">
    <location>
        <position position="7"/>
    </location>
    <ligand>
        <name>Zn(2+)</name>
        <dbReference type="ChEBI" id="CHEBI:29105"/>
    </ligand>
</feature>
<dbReference type="InterPro" id="IPR036236">
    <property type="entry name" value="Znf_C2H2_sf"/>
</dbReference>
<dbReference type="Proteomes" id="UP000007801">
    <property type="component" value="Unassembled WGS sequence"/>
</dbReference>
<evidence type="ECO:0000256" key="12">
    <source>
        <dbReference type="SAM" id="MobiDB-lite"/>
    </source>
</evidence>
<dbReference type="InParanoid" id="B3MAG4"/>
<dbReference type="GO" id="GO:0008270">
    <property type="term" value="F:zinc ion binding"/>
    <property type="evidence" value="ECO:0007669"/>
    <property type="project" value="UniProtKB-UniRule"/>
</dbReference>
<keyword evidence="5 11" id="KW-0862">Zinc</keyword>
<dbReference type="PROSITE" id="PS00028">
    <property type="entry name" value="ZINC_FINGER_C2H2_1"/>
    <property type="match status" value="3"/>
</dbReference>
<keyword evidence="3" id="KW-0677">Repeat</keyword>
<keyword evidence="7" id="KW-0238">DNA-binding</keyword>
<dbReference type="FunFam" id="3.30.160.60:FF:000145">
    <property type="entry name" value="Zinc finger protein 574"/>
    <property type="match status" value="1"/>
</dbReference>
<evidence type="ECO:0000256" key="10">
    <source>
        <dbReference type="PROSITE-ProRule" id="PRU00042"/>
    </source>
</evidence>
<reference evidence="15 16" key="1">
    <citation type="journal article" date="2007" name="Nature">
        <title>Evolution of genes and genomes on the Drosophila phylogeny.</title>
        <authorList>
            <consortium name="Drosophila 12 Genomes Consortium"/>
            <person name="Clark A.G."/>
            <person name="Eisen M.B."/>
            <person name="Smith D.R."/>
            <person name="Bergman C.M."/>
            <person name="Oliver B."/>
            <person name="Markow T.A."/>
            <person name="Kaufman T.C."/>
            <person name="Kellis M."/>
            <person name="Gelbart W."/>
            <person name="Iyer V.N."/>
            <person name="Pollard D.A."/>
            <person name="Sackton T.B."/>
            <person name="Larracuente A.M."/>
            <person name="Singh N.D."/>
            <person name="Abad J.P."/>
            <person name="Abt D.N."/>
            <person name="Adryan B."/>
            <person name="Aguade M."/>
            <person name="Akashi H."/>
            <person name="Anderson W.W."/>
            <person name="Aquadro C.F."/>
            <person name="Ardell D.H."/>
            <person name="Arguello R."/>
            <person name="Artieri C.G."/>
            <person name="Barbash D.A."/>
            <person name="Barker D."/>
            <person name="Barsanti P."/>
            <person name="Batterham P."/>
            <person name="Batzoglou S."/>
            <person name="Begun D."/>
            <person name="Bhutkar A."/>
            <person name="Blanco E."/>
            <person name="Bosak S.A."/>
            <person name="Bradley R.K."/>
            <person name="Brand A.D."/>
            <person name="Brent M.R."/>
            <person name="Brooks A.N."/>
            <person name="Brown R.H."/>
            <person name="Butlin R.K."/>
            <person name="Caggese C."/>
            <person name="Calvi B.R."/>
            <person name="Bernardo de Carvalho A."/>
            <person name="Caspi A."/>
            <person name="Castrezana S."/>
            <person name="Celniker S.E."/>
            <person name="Chang J.L."/>
            <person name="Chapple C."/>
            <person name="Chatterji S."/>
            <person name="Chinwalla A."/>
            <person name="Civetta A."/>
            <person name="Clifton S.W."/>
            <person name="Comeron J.M."/>
            <person name="Costello J.C."/>
            <person name="Coyne J.A."/>
            <person name="Daub J."/>
            <person name="David R.G."/>
            <person name="Delcher A.L."/>
            <person name="Delehaunty K."/>
            <person name="Do C.B."/>
            <person name="Ebling H."/>
            <person name="Edwards K."/>
            <person name="Eickbush T."/>
            <person name="Evans J.D."/>
            <person name="Filipski A."/>
            <person name="Findeiss S."/>
            <person name="Freyhult E."/>
            <person name="Fulton L."/>
            <person name="Fulton R."/>
            <person name="Garcia A.C."/>
            <person name="Gardiner A."/>
            <person name="Garfield D.A."/>
            <person name="Garvin B.E."/>
            <person name="Gibson G."/>
            <person name="Gilbert D."/>
            <person name="Gnerre S."/>
            <person name="Godfrey J."/>
            <person name="Good R."/>
            <person name="Gotea V."/>
            <person name="Gravely B."/>
            <person name="Greenberg A.J."/>
            <person name="Griffiths-Jones S."/>
            <person name="Gross S."/>
            <person name="Guigo R."/>
            <person name="Gustafson E.A."/>
            <person name="Haerty W."/>
            <person name="Hahn M.W."/>
            <person name="Halligan D.L."/>
            <person name="Halpern A.L."/>
            <person name="Halter G.M."/>
            <person name="Han M.V."/>
            <person name="Heger A."/>
            <person name="Hillier L."/>
            <person name="Hinrichs A.S."/>
            <person name="Holmes I."/>
            <person name="Hoskins R.A."/>
            <person name="Hubisz M.J."/>
            <person name="Hultmark D."/>
            <person name="Huntley M.A."/>
            <person name="Jaffe D.B."/>
            <person name="Jagadeeshan S."/>
            <person name="Jeck W.R."/>
            <person name="Johnson J."/>
            <person name="Jones C.D."/>
            <person name="Jordan W.C."/>
            <person name="Karpen G.H."/>
            <person name="Kataoka E."/>
            <person name="Keightley P.D."/>
            <person name="Kheradpour P."/>
            <person name="Kirkness E.F."/>
            <person name="Koerich L.B."/>
            <person name="Kristiansen K."/>
            <person name="Kudrna D."/>
            <person name="Kulathinal R.J."/>
            <person name="Kumar S."/>
            <person name="Kwok R."/>
            <person name="Lander E."/>
            <person name="Langley C.H."/>
            <person name="Lapoint R."/>
            <person name="Lazzaro B.P."/>
            <person name="Lee S.J."/>
            <person name="Levesque L."/>
            <person name="Li R."/>
            <person name="Lin C.F."/>
            <person name="Lin M.F."/>
            <person name="Lindblad-Toh K."/>
            <person name="Llopart A."/>
            <person name="Long M."/>
            <person name="Low L."/>
            <person name="Lozovsky E."/>
            <person name="Lu J."/>
            <person name="Luo M."/>
            <person name="Machado C.A."/>
            <person name="Makalowski W."/>
            <person name="Marzo M."/>
            <person name="Matsuda M."/>
            <person name="Matzkin L."/>
            <person name="McAllister B."/>
            <person name="McBride C.S."/>
            <person name="McKernan B."/>
            <person name="McKernan K."/>
            <person name="Mendez-Lago M."/>
            <person name="Minx P."/>
            <person name="Mollenhauer M.U."/>
            <person name="Montooth K."/>
            <person name="Mount S.M."/>
            <person name="Mu X."/>
            <person name="Myers E."/>
            <person name="Negre B."/>
            <person name="Newfeld S."/>
            <person name="Nielsen R."/>
            <person name="Noor M.A."/>
            <person name="O'Grady P."/>
            <person name="Pachter L."/>
            <person name="Papaceit M."/>
            <person name="Parisi M.J."/>
            <person name="Parisi M."/>
            <person name="Parts L."/>
            <person name="Pedersen J.S."/>
            <person name="Pesole G."/>
            <person name="Phillippy A.M."/>
            <person name="Ponting C.P."/>
            <person name="Pop M."/>
            <person name="Porcelli D."/>
            <person name="Powell J.R."/>
            <person name="Prohaska S."/>
            <person name="Pruitt K."/>
            <person name="Puig M."/>
            <person name="Quesneville H."/>
            <person name="Ram K.R."/>
            <person name="Rand D."/>
            <person name="Rasmussen M.D."/>
            <person name="Reed L.K."/>
            <person name="Reenan R."/>
            <person name="Reily A."/>
            <person name="Remington K.A."/>
            <person name="Rieger T.T."/>
            <person name="Ritchie M.G."/>
            <person name="Robin C."/>
            <person name="Rogers Y.H."/>
            <person name="Rohde C."/>
            <person name="Rozas J."/>
            <person name="Rubenfield M.J."/>
            <person name="Ruiz A."/>
            <person name="Russo S."/>
            <person name="Salzberg S.L."/>
            <person name="Sanchez-Gracia A."/>
            <person name="Saranga D.J."/>
            <person name="Sato H."/>
            <person name="Schaeffer S.W."/>
            <person name="Schatz M.C."/>
            <person name="Schlenke T."/>
            <person name="Schwartz R."/>
            <person name="Segarra C."/>
            <person name="Singh R.S."/>
            <person name="Sirot L."/>
            <person name="Sirota M."/>
            <person name="Sisneros N.B."/>
            <person name="Smith C.D."/>
            <person name="Smith T.F."/>
            <person name="Spieth J."/>
            <person name="Stage D.E."/>
            <person name="Stark A."/>
            <person name="Stephan W."/>
            <person name="Strausberg R.L."/>
            <person name="Strempel S."/>
            <person name="Sturgill D."/>
            <person name="Sutton G."/>
            <person name="Sutton G.G."/>
            <person name="Tao W."/>
            <person name="Teichmann S."/>
            <person name="Tobari Y.N."/>
            <person name="Tomimura Y."/>
            <person name="Tsolas J.M."/>
            <person name="Valente V.L."/>
            <person name="Venter E."/>
            <person name="Venter J.C."/>
            <person name="Vicario S."/>
            <person name="Vieira F.G."/>
            <person name="Vilella A.J."/>
            <person name="Villasante A."/>
            <person name="Walenz B."/>
            <person name="Wang J."/>
            <person name="Wasserman M."/>
            <person name="Watts T."/>
            <person name="Wilson D."/>
            <person name="Wilson R.K."/>
            <person name="Wing R.A."/>
            <person name="Wolfner M.F."/>
            <person name="Wong A."/>
            <person name="Wong G.K."/>
            <person name="Wu C.I."/>
            <person name="Wu G."/>
            <person name="Yamamoto D."/>
            <person name="Yang H.P."/>
            <person name="Yang S.P."/>
            <person name="Yorke J.A."/>
            <person name="Yoshida K."/>
            <person name="Zdobnov E."/>
            <person name="Zhang P."/>
            <person name="Zhang Y."/>
            <person name="Zimin A.V."/>
            <person name="Baldwin J."/>
            <person name="Abdouelleil A."/>
            <person name="Abdulkadir J."/>
            <person name="Abebe A."/>
            <person name="Abera B."/>
            <person name="Abreu J."/>
            <person name="Acer S.C."/>
            <person name="Aftuck L."/>
            <person name="Alexander A."/>
            <person name="An P."/>
            <person name="Anderson E."/>
            <person name="Anderson S."/>
            <person name="Arachi H."/>
            <person name="Azer M."/>
            <person name="Bachantsang P."/>
            <person name="Barry A."/>
            <person name="Bayul T."/>
            <person name="Berlin A."/>
            <person name="Bessette D."/>
            <person name="Bloom T."/>
            <person name="Blye J."/>
            <person name="Boguslavskiy L."/>
            <person name="Bonnet C."/>
            <person name="Boukhgalter B."/>
            <person name="Bourzgui I."/>
            <person name="Brown A."/>
            <person name="Cahill P."/>
            <person name="Channer S."/>
            <person name="Cheshatsang Y."/>
            <person name="Chuda L."/>
            <person name="Citroen M."/>
            <person name="Collymore A."/>
            <person name="Cooke P."/>
            <person name="Costello M."/>
            <person name="D'Aco K."/>
            <person name="Daza R."/>
            <person name="De Haan G."/>
            <person name="DeGray S."/>
            <person name="DeMaso C."/>
            <person name="Dhargay N."/>
            <person name="Dooley K."/>
            <person name="Dooley E."/>
            <person name="Doricent M."/>
            <person name="Dorje P."/>
            <person name="Dorjee K."/>
            <person name="Dupes A."/>
            <person name="Elong R."/>
            <person name="Falk J."/>
            <person name="Farina A."/>
            <person name="Faro S."/>
            <person name="Ferguson D."/>
            <person name="Fisher S."/>
            <person name="Foley C.D."/>
            <person name="Franke A."/>
            <person name="Friedrich D."/>
            <person name="Gadbois L."/>
            <person name="Gearin G."/>
            <person name="Gearin C.R."/>
            <person name="Giannoukos G."/>
            <person name="Goode T."/>
            <person name="Graham J."/>
            <person name="Grandbois E."/>
            <person name="Grewal S."/>
            <person name="Gyaltsen K."/>
            <person name="Hafez N."/>
            <person name="Hagos B."/>
            <person name="Hall J."/>
            <person name="Henson C."/>
            <person name="Hollinger A."/>
            <person name="Honan T."/>
            <person name="Huard M.D."/>
            <person name="Hughes L."/>
            <person name="Hurhula B."/>
            <person name="Husby M.E."/>
            <person name="Kamat A."/>
            <person name="Kanga B."/>
            <person name="Kashin S."/>
            <person name="Khazanovich D."/>
            <person name="Kisner P."/>
            <person name="Lance K."/>
            <person name="Lara M."/>
            <person name="Lee W."/>
            <person name="Lennon N."/>
            <person name="Letendre F."/>
            <person name="LeVine R."/>
            <person name="Lipovsky A."/>
            <person name="Liu X."/>
            <person name="Liu J."/>
            <person name="Liu S."/>
            <person name="Lokyitsang T."/>
            <person name="Lokyitsang Y."/>
            <person name="Lubonja R."/>
            <person name="Lui A."/>
            <person name="MacDonald P."/>
            <person name="Magnisalis V."/>
            <person name="Maru K."/>
            <person name="Matthews C."/>
            <person name="McCusker W."/>
            <person name="McDonough S."/>
            <person name="Mehta T."/>
            <person name="Meldrim J."/>
            <person name="Meneus L."/>
            <person name="Mihai O."/>
            <person name="Mihalev A."/>
            <person name="Mihova T."/>
            <person name="Mittelman R."/>
            <person name="Mlenga V."/>
            <person name="Montmayeur A."/>
            <person name="Mulrain L."/>
            <person name="Navidi A."/>
            <person name="Naylor J."/>
            <person name="Negash T."/>
            <person name="Nguyen T."/>
            <person name="Nguyen N."/>
            <person name="Nicol R."/>
            <person name="Norbu C."/>
            <person name="Norbu N."/>
            <person name="Novod N."/>
            <person name="O'Neill B."/>
            <person name="Osman S."/>
            <person name="Markiewicz E."/>
            <person name="Oyono O.L."/>
            <person name="Patti C."/>
            <person name="Phunkhang P."/>
            <person name="Pierre F."/>
            <person name="Priest M."/>
            <person name="Raghuraman S."/>
            <person name="Rege F."/>
            <person name="Reyes R."/>
            <person name="Rise C."/>
            <person name="Rogov P."/>
            <person name="Ross K."/>
            <person name="Ryan E."/>
            <person name="Settipalli S."/>
            <person name="Shea T."/>
            <person name="Sherpa N."/>
            <person name="Shi L."/>
            <person name="Shih D."/>
            <person name="Sparrow T."/>
            <person name="Spaulding J."/>
            <person name="Stalker J."/>
            <person name="Stange-Thomann N."/>
            <person name="Stavropoulos S."/>
            <person name="Stone C."/>
            <person name="Strader C."/>
            <person name="Tesfaye S."/>
            <person name="Thomson T."/>
            <person name="Thoulutsang Y."/>
            <person name="Thoulutsang D."/>
            <person name="Topham K."/>
            <person name="Topping I."/>
            <person name="Tsamla T."/>
            <person name="Vassiliev H."/>
            <person name="Vo A."/>
            <person name="Wangchuk T."/>
            <person name="Wangdi T."/>
            <person name="Weiand M."/>
            <person name="Wilkinson J."/>
            <person name="Wilson A."/>
            <person name="Yadav S."/>
            <person name="Young G."/>
            <person name="Yu Q."/>
            <person name="Zembek L."/>
            <person name="Zhong D."/>
            <person name="Zimmer A."/>
            <person name="Zwirko Z."/>
            <person name="Jaffe D.B."/>
            <person name="Alvarez P."/>
            <person name="Brockman W."/>
            <person name="Butler J."/>
            <person name="Chin C."/>
            <person name="Gnerre S."/>
            <person name="Grabherr M."/>
            <person name="Kleber M."/>
            <person name="Mauceli E."/>
            <person name="MacCallum I."/>
        </authorList>
    </citation>
    <scope>NUCLEOTIDE SEQUENCE [LARGE SCALE GENOMIC DNA]</scope>
    <source>
        <strain evidence="16">Tucson 14024-0371.13</strain>
    </source>
</reference>
<evidence type="ECO:0000313" key="15">
    <source>
        <dbReference type="EMBL" id="EDV40215.1"/>
    </source>
</evidence>
<dbReference type="SUPFAM" id="SSF57716">
    <property type="entry name" value="Glucocorticoid receptor-like (DNA-binding domain)"/>
    <property type="match status" value="1"/>
</dbReference>
<dbReference type="PROSITE" id="PS51915">
    <property type="entry name" value="ZAD"/>
    <property type="match status" value="1"/>
</dbReference>
<evidence type="ECO:0000256" key="5">
    <source>
        <dbReference type="ARBA" id="ARBA00022833"/>
    </source>
</evidence>
<evidence type="ECO:0000256" key="2">
    <source>
        <dbReference type="ARBA" id="ARBA00022723"/>
    </source>
</evidence>
<evidence type="ECO:0000256" key="11">
    <source>
        <dbReference type="PROSITE-ProRule" id="PRU01263"/>
    </source>
</evidence>
<dbReference type="GO" id="GO:0005634">
    <property type="term" value="C:nucleus"/>
    <property type="evidence" value="ECO:0007669"/>
    <property type="project" value="UniProtKB-SubCell"/>
</dbReference>
<evidence type="ECO:0000256" key="6">
    <source>
        <dbReference type="ARBA" id="ARBA00023015"/>
    </source>
</evidence>
<keyword evidence="16" id="KW-1185">Reference proteome</keyword>
<evidence type="ECO:0000256" key="9">
    <source>
        <dbReference type="ARBA" id="ARBA00023242"/>
    </source>
</evidence>
<comment type="subcellular location">
    <subcellularLocation>
        <location evidence="1">Nucleus</location>
    </subcellularLocation>
</comment>
<dbReference type="Gene3D" id="3.30.160.60">
    <property type="entry name" value="Classic Zinc Finger"/>
    <property type="match status" value="3"/>
</dbReference>
<accession>B3MAG4</accession>